<dbReference type="EMBL" id="JAGTJJ010000036">
    <property type="protein sequence ID" value="MDC3986236.1"/>
    <property type="molecule type" value="Genomic_DNA"/>
</dbReference>
<dbReference type="AlphaFoldDB" id="A0A9X3XDZ5"/>
<name>A0A9X3XDZ5_9BACT</name>
<dbReference type="SUPFAM" id="SSF47090">
    <property type="entry name" value="PGBD-like"/>
    <property type="match status" value="1"/>
</dbReference>
<dbReference type="Pfam" id="PF01471">
    <property type="entry name" value="PG_binding_1"/>
    <property type="match status" value="1"/>
</dbReference>
<keyword evidence="3" id="KW-1185">Reference proteome</keyword>
<dbReference type="InterPro" id="IPR002477">
    <property type="entry name" value="Peptidoglycan-bd-like"/>
</dbReference>
<feature type="domain" description="Peptidoglycan binding-like" evidence="1">
    <location>
        <begin position="158"/>
        <end position="209"/>
    </location>
</feature>
<evidence type="ECO:0000313" key="3">
    <source>
        <dbReference type="Proteomes" id="UP001151081"/>
    </source>
</evidence>
<protein>
    <submittedName>
        <fullName evidence="2">Peptidoglycan-binding protein</fullName>
    </submittedName>
</protein>
<sequence>MMRPYVVKQGDYLTKLAHVHGFDADEVWGHPKNDELRAMRPNPELLAPGDVIHIPVQTKEGLPFTAGTANRYRASVSRVAVDLVFEDEEGPMAEEPYEVRGLRGADGEPLNGQTDADGRVHFDVPVTVREIEILFPRRNVAYTGLVGDMDPGSEESGIRKRLENLGFLIAGPDLTVDREEALRGALVAFQRSRGLPVTGKLDADTRKALIEAHGA</sequence>
<evidence type="ECO:0000259" key="1">
    <source>
        <dbReference type="Pfam" id="PF01471"/>
    </source>
</evidence>
<accession>A0A9X3XDZ5</accession>
<gene>
    <name evidence="2" type="ORF">KEG57_37505</name>
</gene>
<dbReference type="Proteomes" id="UP001151081">
    <property type="component" value="Unassembled WGS sequence"/>
</dbReference>
<dbReference type="InterPro" id="IPR036366">
    <property type="entry name" value="PGBDSf"/>
</dbReference>
<dbReference type="InterPro" id="IPR036779">
    <property type="entry name" value="LysM_dom_sf"/>
</dbReference>
<evidence type="ECO:0000313" key="2">
    <source>
        <dbReference type="EMBL" id="MDC3986236.1"/>
    </source>
</evidence>
<organism evidence="2 3">
    <name type="scientific">Polyangium jinanense</name>
    <dbReference type="NCBI Taxonomy" id="2829994"/>
    <lineage>
        <taxon>Bacteria</taxon>
        <taxon>Pseudomonadati</taxon>
        <taxon>Myxococcota</taxon>
        <taxon>Polyangia</taxon>
        <taxon>Polyangiales</taxon>
        <taxon>Polyangiaceae</taxon>
        <taxon>Polyangium</taxon>
    </lineage>
</organism>
<comment type="caution">
    <text evidence="2">The sequence shown here is derived from an EMBL/GenBank/DDBJ whole genome shotgun (WGS) entry which is preliminary data.</text>
</comment>
<dbReference type="InterPro" id="IPR036365">
    <property type="entry name" value="PGBD-like_sf"/>
</dbReference>
<proteinExistence type="predicted"/>
<reference evidence="2 3" key="1">
    <citation type="submission" date="2021-04" db="EMBL/GenBank/DDBJ databases">
        <title>Genome analysis of Polyangium sp.</title>
        <authorList>
            <person name="Li Y."/>
            <person name="Wang J."/>
        </authorList>
    </citation>
    <scope>NUCLEOTIDE SEQUENCE [LARGE SCALE GENOMIC DNA]</scope>
    <source>
        <strain evidence="2 3">SDU14</strain>
    </source>
</reference>
<dbReference type="Gene3D" id="3.10.350.10">
    <property type="entry name" value="LysM domain"/>
    <property type="match status" value="1"/>
</dbReference>
<dbReference type="Gene3D" id="1.10.101.10">
    <property type="entry name" value="PGBD-like superfamily/PGBD"/>
    <property type="match status" value="1"/>
</dbReference>